<evidence type="ECO:0000313" key="2">
    <source>
        <dbReference type="Proteomes" id="UP000075288"/>
    </source>
</evidence>
<reference evidence="1 2" key="1">
    <citation type="submission" date="2016-01" db="EMBL/GenBank/DDBJ databases">
        <title>Genome Sequences of Twelve Sporeforming Bacillus Species Isolated from Foods.</title>
        <authorList>
            <person name="Berendsen E.M."/>
            <person name="Wells-Bennik M.H."/>
            <person name="Krawcyk A.O."/>
            <person name="De Jong A."/>
            <person name="Holsappel S."/>
            <person name="Eijlander R.T."/>
            <person name="Kuipers O.P."/>
        </authorList>
    </citation>
    <scope>NUCLEOTIDE SEQUENCE [LARGE SCALE GENOMIC DNA]</scope>
    <source>
        <strain evidence="1 2">B4098</strain>
    </source>
</reference>
<sequence length="37" mass="4501">MKKRPYKAAKKTVNKRSAVFYCRVWKTIYAHIFLAWP</sequence>
<evidence type="ECO:0000313" key="1">
    <source>
        <dbReference type="EMBL" id="KYC58763.1"/>
    </source>
</evidence>
<protein>
    <submittedName>
        <fullName evidence="1">Uncharacterized protein</fullName>
    </submittedName>
</protein>
<gene>
    <name evidence="1" type="ORF">B4098_2455</name>
</gene>
<accession>A0A150JN97</accession>
<name>A0A150JN97_HEYCO</name>
<comment type="caution">
    <text evidence="1">The sequence shown here is derived from an EMBL/GenBank/DDBJ whole genome shotgun (WGS) entry which is preliminary data.</text>
</comment>
<dbReference type="Proteomes" id="UP000075288">
    <property type="component" value="Unassembled WGS sequence"/>
</dbReference>
<dbReference type="EMBL" id="LQYG01000120">
    <property type="protein sequence ID" value="KYC58763.1"/>
    <property type="molecule type" value="Genomic_DNA"/>
</dbReference>
<dbReference type="AlphaFoldDB" id="A0A150JN97"/>
<proteinExistence type="predicted"/>
<organism evidence="1 2">
    <name type="scientific">Heyndrickxia coagulans</name>
    <name type="common">Weizmannia coagulans</name>
    <dbReference type="NCBI Taxonomy" id="1398"/>
    <lineage>
        <taxon>Bacteria</taxon>
        <taxon>Bacillati</taxon>
        <taxon>Bacillota</taxon>
        <taxon>Bacilli</taxon>
        <taxon>Bacillales</taxon>
        <taxon>Bacillaceae</taxon>
        <taxon>Heyndrickxia</taxon>
    </lineage>
</organism>